<organism evidence="2">
    <name type="scientific">mine drainage metagenome</name>
    <dbReference type="NCBI Taxonomy" id="410659"/>
    <lineage>
        <taxon>unclassified sequences</taxon>
        <taxon>metagenomes</taxon>
        <taxon>ecological metagenomes</taxon>
    </lineage>
</organism>
<proteinExistence type="predicted"/>
<protein>
    <submittedName>
        <fullName evidence="2">Uncharacterized protein</fullName>
    </submittedName>
</protein>
<accession>A0A1J5Q9D5</accession>
<reference evidence="2" key="1">
    <citation type="submission" date="2016-10" db="EMBL/GenBank/DDBJ databases">
        <title>Sequence of Gallionella enrichment culture.</title>
        <authorList>
            <person name="Poehlein A."/>
            <person name="Muehling M."/>
            <person name="Daniel R."/>
        </authorList>
    </citation>
    <scope>NUCLEOTIDE SEQUENCE</scope>
</reference>
<comment type="caution">
    <text evidence="2">The sequence shown here is derived from an EMBL/GenBank/DDBJ whole genome shotgun (WGS) entry which is preliminary data.</text>
</comment>
<feature type="region of interest" description="Disordered" evidence="1">
    <location>
        <begin position="49"/>
        <end position="81"/>
    </location>
</feature>
<evidence type="ECO:0000256" key="1">
    <source>
        <dbReference type="SAM" id="MobiDB-lite"/>
    </source>
</evidence>
<dbReference type="EMBL" id="MLJW01001157">
    <property type="protein sequence ID" value="OIQ79802.1"/>
    <property type="molecule type" value="Genomic_DNA"/>
</dbReference>
<gene>
    <name evidence="2" type="ORF">GALL_384500</name>
</gene>
<feature type="compositionally biased region" description="Low complexity" evidence="1">
    <location>
        <begin position="63"/>
        <end position="74"/>
    </location>
</feature>
<sequence>MVAMLGWIMPEPLAIPVMVTVLPPISTWREVPLATISVVMIAVAALSQLSSPRSATQAGRPATTRSTGSGSMMTPVENGST</sequence>
<evidence type="ECO:0000313" key="2">
    <source>
        <dbReference type="EMBL" id="OIQ79802.1"/>
    </source>
</evidence>
<dbReference type="AlphaFoldDB" id="A0A1J5Q9D5"/>
<name>A0A1J5Q9D5_9ZZZZ</name>